<feature type="region of interest" description="Disordered" evidence="1">
    <location>
        <begin position="66"/>
        <end position="86"/>
    </location>
</feature>
<protein>
    <submittedName>
        <fullName evidence="2">Uncharacterized protein</fullName>
    </submittedName>
</protein>
<dbReference type="EMBL" id="MG651603">
    <property type="protein sequence ID" value="AVV48133.1"/>
    <property type="molecule type" value="Genomic_DNA"/>
</dbReference>
<dbReference type="GeneID" id="66368928"/>
<reference evidence="2" key="1">
    <citation type="journal article" date="2018" name="Sci. Rep.">
        <title>Identification and DNA annotation of a plasmid isolated from Chromobacterium violaceum.</title>
        <authorList>
            <person name="Lima D.C."/>
            <person name="Nyberg L.K."/>
            <person name="Westerlund F."/>
            <person name="Batistuzzo de Medeiros S.R."/>
        </authorList>
    </citation>
    <scope>NUCLEOTIDE SEQUENCE</scope>
    <source>
        <strain evidence="2">ATCC 12472</strain>
        <plasmid evidence="2">pChV1</plasmid>
    </source>
</reference>
<name>A0A2R4K2L8_CHRVL</name>
<proteinExistence type="predicted"/>
<accession>A0A2R4K2L8</accession>
<evidence type="ECO:0000313" key="2">
    <source>
        <dbReference type="EMBL" id="AVV48133.1"/>
    </source>
</evidence>
<dbReference type="AlphaFoldDB" id="A0A2R4K2L8"/>
<geneLocation type="plasmid" evidence="2">
    <name>pChV1</name>
</geneLocation>
<organism evidence="2">
    <name type="scientific">Chromobacterium violaceum</name>
    <dbReference type="NCBI Taxonomy" id="536"/>
    <lineage>
        <taxon>Bacteria</taxon>
        <taxon>Pseudomonadati</taxon>
        <taxon>Pseudomonadota</taxon>
        <taxon>Betaproteobacteria</taxon>
        <taxon>Neisseriales</taxon>
        <taxon>Chromobacteriaceae</taxon>
        <taxon>Chromobacterium</taxon>
    </lineage>
</organism>
<evidence type="ECO:0000256" key="1">
    <source>
        <dbReference type="SAM" id="MobiDB-lite"/>
    </source>
</evidence>
<keyword evidence="2" id="KW-0614">Plasmid</keyword>
<sequence>MTSYIKCSRLNGLVIDDTLYPEAGELIQPNLFWVAVEPNAQGGGDWQRRHPSDVVAFAPLPAFADSDPRPVASARQGSFQHQADSAAPQLKQLDRLDQDTLMRARLAQWCMSQPEGNEAAFIAIGLSQPSSPRYQAYLQTLSTLKREHGL</sequence>
<dbReference type="RefSeq" id="WP_172692262.1">
    <property type="nucleotide sequence ID" value="NZ_CP069443.1"/>
</dbReference>